<reference evidence="1 2" key="1">
    <citation type="submission" date="2024-05" db="EMBL/GenBank/DDBJ databases">
        <authorList>
            <person name="Duchaud E."/>
        </authorList>
    </citation>
    <scope>NUCLEOTIDE SEQUENCE [LARGE SCALE GENOMIC DNA]</scope>
    <source>
        <strain evidence="1">Ena-SAMPLE-TAB-13-05-2024-13:56:06:370-140305</strain>
    </source>
</reference>
<comment type="caution">
    <text evidence="1">The sequence shown here is derived from an EMBL/GenBank/DDBJ whole genome shotgun (WGS) entry which is preliminary data.</text>
</comment>
<name>A0ABP1F7V1_9FLAO</name>
<organism evidence="1 2">
    <name type="scientific">Tenacibaculum vairaonense</name>
    <dbReference type="NCBI Taxonomy" id="3137860"/>
    <lineage>
        <taxon>Bacteria</taxon>
        <taxon>Pseudomonadati</taxon>
        <taxon>Bacteroidota</taxon>
        <taxon>Flavobacteriia</taxon>
        <taxon>Flavobacteriales</taxon>
        <taxon>Flavobacteriaceae</taxon>
        <taxon>Tenacibaculum</taxon>
    </lineage>
</organism>
<dbReference type="Proteomes" id="UP001497602">
    <property type="component" value="Unassembled WGS sequence"/>
</dbReference>
<sequence>MKTHIVFLIITLFCFSCKEKVNKGSLLPKLGEKKLKIEGTWKLIYGEIKEKDATKVKDLSKTDFIKIINKTHFAFFNQNKETSEGFYGGGGSYTLKGNVYKEKLVYVAVETIRNHEFTFNVKIVGDTLIQYGKEEVKEAGMDRDIIEKYIRIKL</sequence>
<gene>
    <name evidence="1" type="ORF">T190115A13A_140068</name>
</gene>
<proteinExistence type="predicted"/>
<accession>A0ABP1F7V1</accession>
<protein>
    <recommendedName>
        <fullName evidence="3">Lipocalin-like domain-containing protein</fullName>
    </recommendedName>
</protein>
<dbReference type="RefSeq" id="WP_348737163.1">
    <property type="nucleotide sequence ID" value="NZ_CAXJRC010000005.1"/>
</dbReference>
<keyword evidence="2" id="KW-1185">Reference proteome</keyword>
<evidence type="ECO:0008006" key="3">
    <source>
        <dbReference type="Google" id="ProtNLM"/>
    </source>
</evidence>
<dbReference type="EMBL" id="CAXJRC010000005">
    <property type="protein sequence ID" value="CAL2105301.1"/>
    <property type="molecule type" value="Genomic_DNA"/>
</dbReference>
<evidence type="ECO:0000313" key="1">
    <source>
        <dbReference type="EMBL" id="CAL2105301.1"/>
    </source>
</evidence>
<evidence type="ECO:0000313" key="2">
    <source>
        <dbReference type="Proteomes" id="UP001497602"/>
    </source>
</evidence>